<evidence type="ECO:0000313" key="7">
    <source>
        <dbReference type="Proteomes" id="UP001217089"/>
    </source>
</evidence>
<evidence type="ECO:0000256" key="2">
    <source>
        <dbReference type="ARBA" id="ARBA00022723"/>
    </source>
</evidence>
<feature type="domain" description="Transposase Helix-turn-helix" evidence="5">
    <location>
        <begin position="6"/>
        <end position="49"/>
    </location>
</feature>
<keyword evidence="3" id="KW-1133">Transmembrane helix</keyword>
<keyword evidence="2" id="KW-0479">Metal-binding</keyword>
<keyword evidence="3" id="KW-0812">Transmembrane</keyword>
<accession>A0ABQ9E6Q7</accession>
<name>A0ABQ9E6Q7_TEGGR</name>
<evidence type="ECO:0000256" key="3">
    <source>
        <dbReference type="SAM" id="Phobius"/>
    </source>
</evidence>
<dbReference type="Proteomes" id="UP001217089">
    <property type="component" value="Unassembled WGS sequence"/>
</dbReference>
<protein>
    <submittedName>
        <fullName evidence="6">Uncharacterized protein</fullName>
    </submittedName>
</protein>
<evidence type="ECO:0000256" key="1">
    <source>
        <dbReference type="ARBA" id="ARBA00001968"/>
    </source>
</evidence>
<dbReference type="InterPro" id="IPR027805">
    <property type="entry name" value="Transposase_HTH_dom"/>
</dbReference>
<evidence type="ECO:0000313" key="6">
    <source>
        <dbReference type="EMBL" id="KAJ8299999.1"/>
    </source>
</evidence>
<evidence type="ECO:0000259" key="4">
    <source>
        <dbReference type="Pfam" id="PF13359"/>
    </source>
</evidence>
<dbReference type="PANTHER" id="PTHR23080:SF133">
    <property type="entry name" value="SI:CH211-262I1.5-RELATED"/>
    <property type="match status" value="1"/>
</dbReference>
<dbReference type="PANTHER" id="PTHR23080">
    <property type="entry name" value="THAP DOMAIN PROTEIN"/>
    <property type="match status" value="1"/>
</dbReference>
<dbReference type="Pfam" id="PF13613">
    <property type="entry name" value="HTH_Tnp_4"/>
    <property type="match status" value="1"/>
</dbReference>
<keyword evidence="3" id="KW-0472">Membrane</keyword>
<proteinExistence type="predicted"/>
<dbReference type="EMBL" id="JARBDR010000919">
    <property type="protein sequence ID" value="KAJ8299999.1"/>
    <property type="molecule type" value="Genomic_DNA"/>
</dbReference>
<sequence length="134" mass="15457">MSMLLIDQMLLTIMKLRQNINLANLFLISPQDVSVMFTNWIIFMFFQLSSTPIWPHRDIIIEHMPSKCKCDFPKTMIILDGTKMKVQRPSALNSQSQLYFDYKSATTLKGVIDVDPRLSITSRSRIAGYHETNA</sequence>
<feature type="domain" description="DDE Tnp4" evidence="4">
    <location>
        <begin position="79"/>
        <end position="124"/>
    </location>
</feature>
<comment type="cofactor">
    <cofactor evidence="1">
        <name>a divalent metal cation</name>
        <dbReference type="ChEBI" id="CHEBI:60240"/>
    </cofactor>
</comment>
<comment type="caution">
    <text evidence="6">The sequence shown here is derived from an EMBL/GenBank/DDBJ whole genome shotgun (WGS) entry which is preliminary data.</text>
</comment>
<evidence type="ECO:0000259" key="5">
    <source>
        <dbReference type="Pfam" id="PF13613"/>
    </source>
</evidence>
<keyword evidence="7" id="KW-1185">Reference proteome</keyword>
<dbReference type="Pfam" id="PF13359">
    <property type="entry name" value="DDE_Tnp_4"/>
    <property type="match status" value="1"/>
</dbReference>
<feature type="transmembrane region" description="Helical" evidence="3">
    <location>
        <begin position="21"/>
        <end position="46"/>
    </location>
</feature>
<gene>
    <name evidence="6" type="ORF">KUTeg_021518</name>
</gene>
<organism evidence="6 7">
    <name type="scientific">Tegillarca granosa</name>
    <name type="common">Malaysian cockle</name>
    <name type="synonym">Anadara granosa</name>
    <dbReference type="NCBI Taxonomy" id="220873"/>
    <lineage>
        <taxon>Eukaryota</taxon>
        <taxon>Metazoa</taxon>
        <taxon>Spiralia</taxon>
        <taxon>Lophotrochozoa</taxon>
        <taxon>Mollusca</taxon>
        <taxon>Bivalvia</taxon>
        <taxon>Autobranchia</taxon>
        <taxon>Pteriomorphia</taxon>
        <taxon>Arcoida</taxon>
        <taxon>Arcoidea</taxon>
        <taxon>Arcidae</taxon>
        <taxon>Tegillarca</taxon>
    </lineage>
</organism>
<reference evidence="6 7" key="1">
    <citation type="submission" date="2022-12" db="EMBL/GenBank/DDBJ databases">
        <title>Chromosome-level genome of Tegillarca granosa.</title>
        <authorList>
            <person name="Kim J."/>
        </authorList>
    </citation>
    <scope>NUCLEOTIDE SEQUENCE [LARGE SCALE GENOMIC DNA]</scope>
    <source>
        <strain evidence="6">Teg-2019</strain>
        <tissue evidence="6">Adductor muscle</tissue>
    </source>
</reference>
<dbReference type="InterPro" id="IPR027806">
    <property type="entry name" value="HARBI1_dom"/>
</dbReference>